<evidence type="ECO:0000313" key="3">
    <source>
        <dbReference type="Proteomes" id="UP000255036"/>
    </source>
</evidence>
<dbReference type="Proteomes" id="UP000255036">
    <property type="component" value="Unassembled WGS sequence"/>
</dbReference>
<dbReference type="GO" id="GO:0005886">
    <property type="term" value="C:plasma membrane"/>
    <property type="evidence" value="ECO:0007669"/>
    <property type="project" value="TreeGrafter"/>
</dbReference>
<dbReference type="AlphaFoldDB" id="A0A371AZD1"/>
<evidence type="ECO:0000259" key="1">
    <source>
        <dbReference type="Pfam" id="PF01814"/>
    </source>
</evidence>
<dbReference type="Pfam" id="PF01814">
    <property type="entry name" value="Hemerythrin"/>
    <property type="match status" value="1"/>
</dbReference>
<organism evidence="2 3">
    <name type="scientific">Anaerosacchariphilus polymeriproducens</name>
    <dbReference type="NCBI Taxonomy" id="1812858"/>
    <lineage>
        <taxon>Bacteria</taxon>
        <taxon>Bacillati</taxon>
        <taxon>Bacillota</taxon>
        <taxon>Clostridia</taxon>
        <taxon>Lachnospirales</taxon>
        <taxon>Lachnospiraceae</taxon>
        <taxon>Anaerosacchariphilus</taxon>
    </lineage>
</organism>
<keyword evidence="3" id="KW-1185">Reference proteome</keyword>
<dbReference type="PANTHER" id="PTHR39966:SF1">
    <property type="entry name" value="HEMERYTHRIN-LIKE DOMAIN-CONTAINING PROTEIN"/>
    <property type="match status" value="1"/>
</dbReference>
<protein>
    <submittedName>
        <fullName evidence="2">Hemerythrin domain-containing protein</fullName>
    </submittedName>
</protein>
<evidence type="ECO:0000313" key="2">
    <source>
        <dbReference type="EMBL" id="RDU24917.1"/>
    </source>
</evidence>
<dbReference type="OrthoDB" id="9785474at2"/>
<reference evidence="2 3" key="1">
    <citation type="submission" date="2018-07" db="EMBL/GenBank/DDBJ databases">
        <title>Anaerosacharophilus polymeroproducens gen. nov. sp. nov., an anaerobic bacterium isolated from salt field.</title>
        <authorList>
            <person name="Kim W."/>
            <person name="Yang S.-H."/>
            <person name="Oh J."/>
            <person name="Lee J.-H."/>
            <person name="Kwon K.K."/>
        </authorList>
    </citation>
    <scope>NUCLEOTIDE SEQUENCE [LARGE SCALE GENOMIC DNA]</scope>
    <source>
        <strain evidence="2 3">MCWD5</strain>
    </source>
</reference>
<accession>A0A371AZD1</accession>
<gene>
    <name evidence="2" type="ORF">DWV06_01430</name>
</gene>
<feature type="domain" description="Hemerythrin-like" evidence="1">
    <location>
        <begin position="3"/>
        <end position="140"/>
    </location>
</feature>
<dbReference type="Gene3D" id="1.20.120.520">
    <property type="entry name" value="nmb1532 protein domain like"/>
    <property type="match status" value="1"/>
</dbReference>
<sequence>MYGIEILKEEHQNILKFNAYLRKLCCKIMEGDEIDVPLFHECIYFVRNYADKHHHGKEEEILFKIMTEQMGEVAQKLIRNGMYVEHDMGRMHITYLENSLAEYEKSPTTENRMNIIVHAVSYGNLLKRHIEKEDSVVYSFAERMLSEEVKNQINLLSLEKDKDTESAAIRDKCLNWLQERLKER</sequence>
<proteinExistence type="predicted"/>
<dbReference type="InterPro" id="IPR012312">
    <property type="entry name" value="Hemerythrin-like"/>
</dbReference>
<comment type="caution">
    <text evidence="2">The sequence shown here is derived from an EMBL/GenBank/DDBJ whole genome shotgun (WGS) entry which is preliminary data.</text>
</comment>
<dbReference type="EMBL" id="QRCT01000009">
    <property type="protein sequence ID" value="RDU24917.1"/>
    <property type="molecule type" value="Genomic_DNA"/>
</dbReference>
<dbReference type="RefSeq" id="WP_115480401.1">
    <property type="nucleotide sequence ID" value="NZ_QRCT01000009.1"/>
</dbReference>
<dbReference type="PANTHER" id="PTHR39966">
    <property type="entry name" value="BLL2471 PROTEIN-RELATED"/>
    <property type="match status" value="1"/>
</dbReference>
<name>A0A371AZD1_9FIRM</name>